<dbReference type="PANTHER" id="PTHR10039">
    <property type="entry name" value="AMELOGENIN"/>
    <property type="match status" value="1"/>
</dbReference>
<dbReference type="InterPro" id="IPR056884">
    <property type="entry name" value="NPHP3-like_N"/>
</dbReference>
<dbReference type="InterPro" id="IPR031359">
    <property type="entry name" value="NACHT_N"/>
</dbReference>
<dbReference type="Pfam" id="PF24883">
    <property type="entry name" value="NPHP3_N"/>
    <property type="match status" value="1"/>
</dbReference>
<gene>
    <name evidence="4" type="ORF">N7476_004739</name>
</gene>
<feature type="domain" description="NWD NACHT-NTPase N-terminal" evidence="2">
    <location>
        <begin position="48"/>
        <end position="253"/>
    </location>
</feature>
<dbReference type="AlphaFoldDB" id="A0A9W9PY40"/>
<dbReference type="EMBL" id="JAPZBO010000004">
    <property type="protein sequence ID" value="KAJ5318319.1"/>
    <property type="molecule type" value="Genomic_DNA"/>
</dbReference>
<reference evidence="4" key="2">
    <citation type="journal article" date="2023" name="IMA Fungus">
        <title>Comparative genomic study of the Penicillium genus elucidates a diverse pangenome and 15 lateral gene transfer events.</title>
        <authorList>
            <person name="Petersen C."/>
            <person name="Sorensen T."/>
            <person name="Nielsen M.R."/>
            <person name="Sondergaard T.E."/>
            <person name="Sorensen J.L."/>
            <person name="Fitzpatrick D.A."/>
            <person name="Frisvad J.C."/>
            <person name="Nielsen K.L."/>
        </authorList>
    </citation>
    <scope>NUCLEOTIDE SEQUENCE</scope>
    <source>
        <strain evidence="4">IBT 21472</strain>
    </source>
</reference>
<reference evidence="4" key="1">
    <citation type="submission" date="2022-12" db="EMBL/GenBank/DDBJ databases">
        <authorList>
            <person name="Petersen C."/>
        </authorList>
    </citation>
    <scope>NUCLEOTIDE SEQUENCE</scope>
    <source>
        <strain evidence="4">IBT 21472</strain>
    </source>
</reference>
<feature type="domain" description="Nephrocystin 3-like N-terminal" evidence="3">
    <location>
        <begin position="329"/>
        <end position="474"/>
    </location>
</feature>
<dbReference type="SUPFAM" id="SSF52540">
    <property type="entry name" value="P-loop containing nucleoside triphosphate hydrolases"/>
    <property type="match status" value="1"/>
</dbReference>
<dbReference type="Gene3D" id="3.40.50.300">
    <property type="entry name" value="P-loop containing nucleotide triphosphate hydrolases"/>
    <property type="match status" value="1"/>
</dbReference>
<evidence type="ECO:0008006" key="6">
    <source>
        <dbReference type="Google" id="ProtNLM"/>
    </source>
</evidence>
<comment type="caution">
    <text evidence="4">The sequence shown here is derived from an EMBL/GenBank/DDBJ whole genome shotgun (WGS) entry which is preliminary data.</text>
</comment>
<evidence type="ECO:0000313" key="4">
    <source>
        <dbReference type="EMBL" id="KAJ5318319.1"/>
    </source>
</evidence>
<keyword evidence="5" id="KW-1185">Reference proteome</keyword>
<dbReference type="InterPro" id="IPR027417">
    <property type="entry name" value="P-loop_NTPase"/>
</dbReference>
<accession>A0A9W9PY40</accession>
<keyword evidence="1" id="KW-0677">Repeat</keyword>
<name>A0A9W9PY40_9EURO</name>
<evidence type="ECO:0000259" key="2">
    <source>
        <dbReference type="Pfam" id="PF17100"/>
    </source>
</evidence>
<dbReference type="Pfam" id="PF17100">
    <property type="entry name" value="NACHT_N"/>
    <property type="match status" value="1"/>
</dbReference>
<proteinExistence type="predicted"/>
<evidence type="ECO:0000259" key="3">
    <source>
        <dbReference type="Pfam" id="PF24883"/>
    </source>
</evidence>
<evidence type="ECO:0000256" key="1">
    <source>
        <dbReference type="ARBA" id="ARBA00022737"/>
    </source>
</evidence>
<sequence>MVREKLRRFFRSQHSYKNDLKNLQFGLGNQSVDDSSTQHVSDSTTKPDLWQRAFDEIEPKEQQLIQSISIPKSHEDIDSSDVSTNPGVVDRLKALNGVVETVKTQYKIDQGKSKIKEPTQKIIKAVLSFKDLIQTAVAFDPTGHATSVWAIVSLGLAMTQNYRSQKVAWLESCAFLADILTRYGFVEGEYQKDSNTDQHVETALVQVYVAVLTFAAQVQSLYDRSRAVLIWKSISGDTLSDIQKSIDKAESHLGQWLEIVDRREQRDRGTHLLEKADRMLTNIDKVMDSLNELNSKMVLAELKIAEEAHYNANTGEEYQECLQETRKELLQDIRSWATDPDKNPVFWLQGMAGTGKSTVSRTVARWLDKEGLLGGSFFFKKGGTDREDAKRLFTTLTKQILERLPHLQEPVKRAIKEARGIGNNNPQEQFNELLFKPLKNLNLGLESPLILVIVIDALDECQVPADIASFFSTLPKLSDLTFIKGFRPIGNDEIVLHQIETSIIQRDIAIFLRERLGRIRDDHGLLKIWPGEENFTALVNMAVPLFIYAATICRFLSCEGELPDDRLQAILSSHLTDGMDIIDNEYSKLTGIYLPVLRHIISQKGPKELRSWMNDFRRIVGAIALLFSPLSSYKAELILSSLWCQCQKTVDARVQLLHLSFRDFLVDRSASAEFWIDEREGHTQLAEDCLECMKRGLKRDICRLSNPGVRRHEIEKTVLENQIPPELQYA</sequence>
<organism evidence="4 5">
    <name type="scientific">Penicillium atrosanguineum</name>
    <dbReference type="NCBI Taxonomy" id="1132637"/>
    <lineage>
        <taxon>Eukaryota</taxon>
        <taxon>Fungi</taxon>
        <taxon>Dikarya</taxon>
        <taxon>Ascomycota</taxon>
        <taxon>Pezizomycotina</taxon>
        <taxon>Eurotiomycetes</taxon>
        <taxon>Eurotiomycetidae</taxon>
        <taxon>Eurotiales</taxon>
        <taxon>Aspergillaceae</taxon>
        <taxon>Penicillium</taxon>
    </lineage>
</organism>
<evidence type="ECO:0000313" key="5">
    <source>
        <dbReference type="Proteomes" id="UP001147746"/>
    </source>
</evidence>
<feature type="non-terminal residue" evidence="4">
    <location>
        <position position="730"/>
    </location>
</feature>
<dbReference type="Proteomes" id="UP001147746">
    <property type="component" value="Unassembled WGS sequence"/>
</dbReference>
<protein>
    <recommendedName>
        <fullName evidence="6">NACHT domain-containing protein</fullName>
    </recommendedName>
</protein>